<proteinExistence type="predicted"/>
<comment type="caution">
    <text evidence="13">The sequence shown here is derived from an EMBL/GenBank/DDBJ whole genome shotgun (WGS) entry which is preliminary data.</text>
</comment>
<comment type="catalytic activity">
    <reaction evidence="11">
        <text>a 5,6-dihydrouridine in mRNA + NADP(+) = a uridine in mRNA + NADPH + H(+)</text>
        <dbReference type="Rhea" id="RHEA:69855"/>
        <dbReference type="Rhea" id="RHEA-COMP:14658"/>
        <dbReference type="Rhea" id="RHEA-COMP:17789"/>
        <dbReference type="ChEBI" id="CHEBI:15378"/>
        <dbReference type="ChEBI" id="CHEBI:57783"/>
        <dbReference type="ChEBI" id="CHEBI:58349"/>
        <dbReference type="ChEBI" id="CHEBI:65315"/>
        <dbReference type="ChEBI" id="CHEBI:74443"/>
    </reaction>
    <physiologicalReaction direction="right-to-left" evidence="11">
        <dbReference type="Rhea" id="RHEA:69857"/>
    </physiologicalReaction>
</comment>
<dbReference type="OrthoDB" id="10262250at2759"/>
<dbReference type="OMA" id="NNMIGAC"/>
<dbReference type="GO" id="GO:0050660">
    <property type="term" value="F:flavin adenine dinucleotide binding"/>
    <property type="evidence" value="ECO:0007669"/>
    <property type="project" value="InterPro"/>
</dbReference>
<keyword evidence="14" id="KW-1185">Reference proteome</keyword>
<keyword evidence="5" id="KW-0507">mRNA processing</keyword>
<dbReference type="EMBL" id="MCGN01000008">
    <property type="protein sequence ID" value="ORY93838.1"/>
    <property type="molecule type" value="Genomic_DNA"/>
</dbReference>
<evidence type="ECO:0000256" key="3">
    <source>
        <dbReference type="ARBA" id="ARBA00022630"/>
    </source>
</evidence>
<keyword evidence="3" id="KW-0285">Flavoprotein</keyword>
<dbReference type="SUPFAM" id="SSF51395">
    <property type="entry name" value="FMN-linked oxidoreductases"/>
    <property type="match status" value="1"/>
</dbReference>
<evidence type="ECO:0000256" key="2">
    <source>
        <dbReference type="ARBA" id="ARBA00022555"/>
    </source>
</evidence>
<evidence type="ECO:0000256" key="4">
    <source>
        <dbReference type="ARBA" id="ARBA00022643"/>
    </source>
</evidence>
<comment type="cofactor">
    <cofactor evidence="1">
        <name>FMN</name>
        <dbReference type="ChEBI" id="CHEBI:58210"/>
    </cofactor>
</comment>
<reference evidence="13 14" key="1">
    <citation type="submission" date="2016-07" db="EMBL/GenBank/DDBJ databases">
        <title>Pervasive Adenine N6-methylation of Active Genes in Fungi.</title>
        <authorList>
            <consortium name="DOE Joint Genome Institute"/>
            <person name="Mondo S.J."/>
            <person name="Dannebaum R.O."/>
            <person name="Kuo R.C."/>
            <person name="Labutti K."/>
            <person name="Haridas S."/>
            <person name="Kuo A."/>
            <person name="Salamov A."/>
            <person name="Ahrendt S.R."/>
            <person name="Lipzen A."/>
            <person name="Sullivan W."/>
            <person name="Andreopoulos W.B."/>
            <person name="Clum A."/>
            <person name="Lindquist E."/>
            <person name="Daum C."/>
            <person name="Ramamoorthy G.K."/>
            <person name="Gryganskyi A."/>
            <person name="Culley D."/>
            <person name="Magnuson J.K."/>
            <person name="James T.Y."/>
            <person name="O'Malley M.A."/>
            <person name="Stajich J.E."/>
            <person name="Spatafora J.W."/>
            <person name="Visel A."/>
            <person name="Grigoriev I.V."/>
        </authorList>
    </citation>
    <scope>NUCLEOTIDE SEQUENCE [LARGE SCALE GENOMIC DNA]</scope>
    <source>
        <strain evidence="13 14">NRRL 2496</strain>
    </source>
</reference>
<dbReference type="InParanoid" id="A0A1X2H5T8"/>
<dbReference type="PANTHER" id="PTHR42907">
    <property type="entry name" value="FMN-LINKED OXIDOREDUCTASES SUPERFAMILY PROTEIN"/>
    <property type="match status" value="1"/>
</dbReference>
<keyword evidence="6" id="KW-0819">tRNA processing</keyword>
<dbReference type="GO" id="GO:0017150">
    <property type="term" value="F:tRNA dihydrouridine synthase activity"/>
    <property type="evidence" value="ECO:0007669"/>
    <property type="project" value="InterPro"/>
</dbReference>
<evidence type="ECO:0000256" key="1">
    <source>
        <dbReference type="ARBA" id="ARBA00001917"/>
    </source>
</evidence>
<dbReference type="STRING" id="13706.A0A1X2H5T8"/>
<evidence type="ECO:0000256" key="9">
    <source>
        <dbReference type="ARBA" id="ARBA00023002"/>
    </source>
</evidence>
<comment type="catalytic activity">
    <reaction evidence="10">
        <text>a 5,6-dihydrouridine in mRNA + NAD(+) = a uridine in mRNA + NADH + H(+)</text>
        <dbReference type="Rhea" id="RHEA:69851"/>
        <dbReference type="Rhea" id="RHEA-COMP:14658"/>
        <dbReference type="Rhea" id="RHEA-COMP:17789"/>
        <dbReference type="ChEBI" id="CHEBI:15378"/>
        <dbReference type="ChEBI" id="CHEBI:57540"/>
        <dbReference type="ChEBI" id="CHEBI:57945"/>
        <dbReference type="ChEBI" id="CHEBI:65315"/>
        <dbReference type="ChEBI" id="CHEBI:74443"/>
    </reaction>
    <physiologicalReaction direction="right-to-left" evidence="10">
        <dbReference type="Rhea" id="RHEA:69853"/>
    </physiologicalReaction>
</comment>
<dbReference type="GO" id="GO:0006397">
    <property type="term" value="P:mRNA processing"/>
    <property type="evidence" value="ECO:0007669"/>
    <property type="project" value="UniProtKB-KW"/>
</dbReference>
<dbReference type="CDD" id="cd02801">
    <property type="entry name" value="DUS_like_FMN"/>
    <property type="match status" value="1"/>
</dbReference>
<dbReference type="InterPro" id="IPR018517">
    <property type="entry name" value="tRNA_hU_synthase_CS"/>
</dbReference>
<evidence type="ECO:0000313" key="14">
    <source>
        <dbReference type="Proteomes" id="UP000242180"/>
    </source>
</evidence>
<evidence type="ECO:0000256" key="5">
    <source>
        <dbReference type="ARBA" id="ARBA00022664"/>
    </source>
</evidence>
<protein>
    <submittedName>
        <fullName evidence="13">Dihydrouridine synthase-domain-containing protein</fullName>
    </submittedName>
</protein>
<keyword evidence="7" id="KW-0521">NADP</keyword>
<dbReference type="InterPro" id="IPR013785">
    <property type="entry name" value="Aldolase_TIM"/>
</dbReference>
<dbReference type="PANTHER" id="PTHR42907:SF1">
    <property type="entry name" value="FMN-LINKED OXIDOREDUCTASES SUPERFAMILY PROTEIN"/>
    <property type="match status" value="1"/>
</dbReference>
<feature type="domain" description="DUS-like FMN-binding" evidence="12">
    <location>
        <begin position="39"/>
        <end position="293"/>
    </location>
</feature>
<dbReference type="AlphaFoldDB" id="A0A1X2H5T8"/>
<dbReference type="Proteomes" id="UP000242180">
    <property type="component" value="Unassembled WGS sequence"/>
</dbReference>
<accession>A0A1X2H5T8</accession>
<keyword evidence="8" id="KW-0694">RNA-binding</keyword>
<keyword evidence="4" id="KW-0288">FMN</keyword>
<dbReference type="InterPro" id="IPR035587">
    <property type="entry name" value="DUS-like_FMN-bd"/>
</dbReference>
<organism evidence="13 14">
    <name type="scientific">Syncephalastrum racemosum</name>
    <name type="common">Filamentous fungus</name>
    <dbReference type="NCBI Taxonomy" id="13706"/>
    <lineage>
        <taxon>Eukaryota</taxon>
        <taxon>Fungi</taxon>
        <taxon>Fungi incertae sedis</taxon>
        <taxon>Mucoromycota</taxon>
        <taxon>Mucoromycotina</taxon>
        <taxon>Mucoromycetes</taxon>
        <taxon>Mucorales</taxon>
        <taxon>Syncephalastraceae</taxon>
        <taxon>Syncephalastrum</taxon>
    </lineage>
</organism>
<evidence type="ECO:0000256" key="11">
    <source>
        <dbReference type="ARBA" id="ARBA00049447"/>
    </source>
</evidence>
<dbReference type="PROSITE" id="PS01136">
    <property type="entry name" value="UPF0034"/>
    <property type="match status" value="1"/>
</dbReference>
<evidence type="ECO:0000256" key="6">
    <source>
        <dbReference type="ARBA" id="ARBA00022694"/>
    </source>
</evidence>
<evidence type="ECO:0000313" key="13">
    <source>
        <dbReference type="EMBL" id="ORY93838.1"/>
    </source>
</evidence>
<dbReference type="Gene3D" id="3.20.20.70">
    <property type="entry name" value="Aldolase class I"/>
    <property type="match status" value="1"/>
</dbReference>
<evidence type="ECO:0000256" key="8">
    <source>
        <dbReference type="ARBA" id="ARBA00022884"/>
    </source>
</evidence>
<evidence type="ECO:0000256" key="7">
    <source>
        <dbReference type="ARBA" id="ARBA00022857"/>
    </source>
</evidence>
<dbReference type="Pfam" id="PF01207">
    <property type="entry name" value="Dus"/>
    <property type="match status" value="1"/>
</dbReference>
<keyword evidence="9" id="KW-0560">Oxidoreductase</keyword>
<dbReference type="InterPro" id="IPR004653">
    <property type="entry name" value="DusA"/>
</dbReference>
<dbReference type="GO" id="GO:0000049">
    <property type="term" value="F:tRNA binding"/>
    <property type="evidence" value="ECO:0007669"/>
    <property type="project" value="UniProtKB-KW"/>
</dbReference>
<gene>
    <name evidence="13" type="ORF">BCR43DRAFT_495412</name>
</gene>
<sequence>MFRRCLLPRHALRLGYRRTLATVAQGEYAKRRLTYPISVAPMVDISTPYFLELLHIISGGQRYAYYTEMHFAQAILTHQSHLHAYLGPPRPNVVVQLGGSDPNVMARAATCLEERGYHEININVGCPSKAVQHGQFGAVLMKSPELVRDILRAMQSSVSIPVTVKCRLGVDHLDSYDFLHSFVDTLGAFPHLIVHARKCLLKGLSPKQNRMIPPLNYERVYALAEALPDLPITLNGGIAEPEQVTDALHKVDGCMIGRRVMDSPLFLQILDQEIYNTPEDAVKSPIAIIREFLDYAQILPEEPDYNTGRWNLPPLTVLSKPLVKLFSGKPGRDFRRELQIQLQKTKNYDLESPVTQALLAANLITDASQLQHPNPHLHSHPCRATAA</sequence>
<name>A0A1X2H5T8_SYNRA</name>
<evidence type="ECO:0000259" key="12">
    <source>
        <dbReference type="Pfam" id="PF01207"/>
    </source>
</evidence>
<dbReference type="NCBIfam" id="NF008774">
    <property type="entry name" value="PRK11815.1"/>
    <property type="match status" value="1"/>
</dbReference>
<evidence type="ECO:0000256" key="10">
    <source>
        <dbReference type="ARBA" id="ARBA00048342"/>
    </source>
</evidence>
<keyword evidence="2" id="KW-0820">tRNA-binding</keyword>